<keyword evidence="10" id="KW-1185">Reference proteome</keyword>
<dbReference type="InterPro" id="IPR050206">
    <property type="entry name" value="FtsK/SpoIIIE/SftA"/>
</dbReference>
<comment type="caution">
    <text evidence="9">The sequence shown here is derived from an EMBL/GenBank/DDBJ whole genome shotgun (WGS) entry which is preliminary data.</text>
</comment>
<dbReference type="SUPFAM" id="SSF49879">
    <property type="entry name" value="SMAD/FHA domain"/>
    <property type="match status" value="1"/>
</dbReference>
<evidence type="ECO:0000256" key="4">
    <source>
        <dbReference type="PROSITE-ProRule" id="PRU00289"/>
    </source>
</evidence>
<evidence type="ECO:0000256" key="2">
    <source>
        <dbReference type="ARBA" id="ARBA00022741"/>
    </source>
</evidence>
<evidence type="ECO:0000256" key="3">
    <source>
        <dbReference type="ARBA" id="ARBA00022840"/>
    </source>
</evidence>
<protein>
    <submittedName>
        <fullName evidence="9">FtsK/SpoIIIE domain-containing protein</fullName>
    </submittedName>
</protein>
<proteinExistence type="predicted"/>
<feature type="region of interest" description="Disordered" evidence="5">
    <location>
        <begin position="275"/>
        <end position="295"/>
    </location>
</feature>
<dbReference type="Gene3D" id="2.60.200.20">
    <property type="match status" value="1"/>
</dbReference>
<dbReference type="SUPFAM" id="SSF52540">
    <property type="entry name" value="P-loop containing nucleoside triphosphate hydrolases"/>
    <property type="match status" value="2"/>
</dbReference>
<dbReference type="SMART" id="SM00240">
    <property type="entry name" value="FHA"/>
    <property type="match status" value="1"/>
</dbReference>
<evidence type="ECO:0000256" key="1">
    <source>
        <dbReference type="ARBA" id="ARBA00022553"/>
    </source>
</evidence>
<dbReference type="InterPro" id="IPR003593">
    <property type="entry name" value="AAA+_ATPase"/>
</dbReference>
<dbReference type="PROSITE" id="PS50006">
    <property type="entry name" value="FHA_DOMAIN"/>
    <property type="match status" value="1"/>
</dbReference>
<dbReference type="Pfam" id="PF00498">
    <property type="entry name" value="FHA"/>
    <property type="match status" value="1"/>
</dbReference>
<dbReference type="EMBL" id="JANFLP010000006">
    <property type="protein sequence ID" value="MCQ1949489.1"/>
    <property type="molecule type" value="Genomic_DNA"/>
</dbReference>
<reference evidence="9 10" key="1">
    <citation type="submission" date="2022-07" db="EMBL/GenBank/DDBJ databases">
        <title>Novel species in genus Arthrobacter.</title>
        <authorList>
            <person name="Liu Y."/>
        </authorList>
    </citation>
    <scope>NUCLEOTIDE SEQUENCE [LARGE SCALE GENOMIC DNA]</scope>
    <source>
        <strain evidence="10">zg-Y859</strain>
    </source>
</reference>
<keyword evidence="6" id="KW-1133">Transmembrane helix</keyword>
<organism evidence="9 10">
    <name type="scientific">Arthrobacter jinronghuae</name>
    <dbReference type="NCBI Taxonomy" id="2964609"/>
    <lineage>
        <taxon>Bacteria</taxon>
        <taxon>Bacillati</taxon>
        <taxon>Actinomycetota</taxon>
        <taxon>Actinomycetes</taxon>
        <taxon>Micrococcales</taxon>
        <taxon>Micrococcaceae</taxon>
        <taxon>Arthrobacter</taxon>
    </lineage>
</organism>
<dbReference type="CDD" id="cd01127">
    <property type="entry name" value="TrwB_TraG_TraD_VirD4"/>
    <property type="match status" value="1"/>
</dbReference>
<dbReference type="InterPro" id="IPR002543">
    <property type="entry name" value="FtsK_dom"/>
</dbReference>
<dbReference type="SMART" id="SM00382">
    <property type="entry name" value="AAA"/>
    <property type="match status" value="2"/>
</dbReference>
<dbReference type="RefSeq" id="WP_255865143.1">
    <property type="nucleotide sequence ID" value="NZ_CP104263.1"/>
</dbReference>
<keyword evidence="3 4" id="KW-0067">ATP-binding</keyword>
<dbReference type="InterPro" id="IPR000253">
    <property type="entry name" value="FHA_dom"/>
</dbReference>
<dbReference type="Proteomes" id="UP001206924">
    <property type="component" value="Unassembled WGS sequence"/>
</dbReference>
<keyword evidence="6" id="KW-0812">Transmembrane</keyword>
<gene>
    <name evidence="9" type="ORF">NNX28_06035</name>
</gene>
<dbReference type="PANTHER" id="PTHR22683">
    <property type="entry name" value="SPORULATION PROTEIN RELATED"/>
    <property type="match status" value="1"/>
</dbReference>
<evidence type="ECO:0000259" key="7">
    <source>
        <dbReference type="PROSITE" id="PS50006"/>
    </source>
</evidence>
<feature type="domain" description="FtsK" evidence="8">
    <location>
        <begin position="578"/>
        <end position="767"/>
    </location>
</feature>
<evidence type="ECO:0000313" key="10">
    <source>
        <dbReference type="Proteomes" id="UP001206924"/>
    </source>
</evidence>
<dbReference type="InterPro" id="IPR027417">
    <property type="entry name" value="P-loop_NTPase"/>
</dbReference>
<dbReference type="PANTHER" id="PTHR22683:SF1">
    <property type="entry name" value="TYPE VII SECRETION SYSTEM PROTEIN ESSC"/>
    <property type="match status" value="1"/>
</dbReference>
<feature type="binding site" evidence="4">
    <location>
        <begin position="596"/>
        <end position="603"/>
    </location>
    <ligand>
        <name>ATP</name>
        <dbReference type="ChEBI" id="CHEBI:30616"/>
    </ligand>
</feature>
<sequence length="1340" mass="140062">MLLHVTLAAAPGRHLPDTPEHSNNRPLVIKLTDNPTGRGVAALLKERYGQGLYTVHGTRVEDLTPGTAPLVDGAVILSSPTSAQGPPVGASGVGAATLLLAVCTGPDAGNIICLQRGTYTIGRLAAEAAGYGPRIGIADPALSRHHAQLVVGAESVTIRDSGSANGTWVDGRRIRTAAVDTGSIIRLGYSSCRLCIPGAHREDEATADNPFEPLTVRFAEQGQKTGLLLTGALLPLILGIVLALATGMWMFLAFSAVSAVTALIAAGGSRRRHREHAAGVAEAAREDGRRRRLAAPDPGATALAAELGHLPGGITGAPGVYPVRIGAGDQPANVAAVPAPPRFSPPQIPEAPVILALGKDRDICLEGSPQDTAAVGRTILLQAAAGSGLHILCLGTASELELDARFLPGVRLAALPAASSSTVAAAAVRLRALLADLPAEAAEGPPALMLFIHRSWAEYAGQLLQGLPESQRAHTSIVRSGGPPAPVTVSLLAGRGTLVSGTHTLSFVPDLVQRRTFERLSRALAARPRPVPHPAQVDGPGKLPPAAAFEEFHAPSEEMLLNGWLHGSRGAVVGVAASGPVTLDLDKDGPHFLVAGTTGSGKSEFLRTFVGSLAASLPPTSFTVLLIDFKGGSGLGPLAALPHSVGLLTDFSAANVARALVSLRAEVRRREALLAGSGADNLSAYNSARSRKGGLPRLLVVVDEFRMLADEVPTALPELLRIAAIGRSLGLHLLLATQRPQGAITTDIRANLSTSIALRVQSAAESRDVINTDSAAAIPPDLPGRAFLSRGGRPPNAFQSLSTSLCGGTGESLLMELHEYLASAGSGSATEATGDPDALKRMVSAIRAAADSGKYPAPFSPVQPPLPSALTTDLLTRSIADRPEPLPQGLVLGLLDEPEKQRRRLLDWHPGRDSHLALLGAARSGAPDSLGLVAAKHLTELPGRHIYVLDADGSLAWLAAVDQTGAYVVPQDIRRAERVLAYLAAELLQRLTPTVSPTAPRATGVTGGTTPGMTLIITGWARWCASFRSGRGMSGEDDLADLIRDGERADICVVLAGDREVLNARFFPLVPNRMFFPADASAETLLAWPRLPPMDRVRQRALVQGRCGTAEGLSAQLLVPEVPLHPEQWLPLPPGIERPHRIESLPAFVLPEALGPPASADWLPVGVSGDELETAAVRIPSGSVYLVAGPRGSGRSSFLRQLQRSADPALECRLVSGPEEMDRAAAILDQPGNELSRFLVLVDDADFLPASFHQKLAELQNRGARLVLVAAPGHQLTMRVPLALQIRSAPRGALLRPEAPSDGDIFGIRIEPGTRRPPGRCYLVAGTEVLEAQAAYAPAG</sequence>
<keyword evidence="6" id="KW-0472">Membrane</keyword>
<dbReference type="Gene3D" id="3.40.50.300">
    <property type="entry name" value="P-loop containing nucleotide triphosphate hydrolases"/>
    <property type="match status" value="2"/>
</dbReference>
<evidence type="ECO:0000256" key="6">
    <source>
        <dbReference type="SAM" id="Phobius"/>
    </source>
</evidence>
<evidence type="ECO:0000259" key="8">
    <source>
        <dbReference type="PROSITE" id="PS50901"/>
    </source>
</evidence>
<feature type="domain" description="FHA" evidence="7">
    <location>
        <begin position="119"/>
        <end position="174"/>
    </location>
</feature>
<evidence type="ECO:0000313" key="9">
    <source>
        <dbReference type="EMBL" id="MCQ1949489.1"/>
    </source>
</evidence>
<accession>A0ABT1NP28</accession>
<feature type="transmembrane region" description="Helical" evidence="6">
    <location>
        <begin position="227"/>
        <end position="245"/>
    </location>
</feature>
<dbReference type="CDD" id="cd00060">
    <property type="entry name" value="FHA"/>
    <property type="match status" value="1"/>
</dbReference>
<dbReference type="PROSITE" id="PS50901">
    <property type="entry name" value="FTSK"/>
    <property type="match status" value="1"/>
</dbReference>
<keyword evidence="2 4" id="KW-0547">Nucleotide-binding</keyword>
<evidence type="ECO:0000256" key="5">
    <source>
        <dbReference type="SAM" id="MobiDB-lite"/>
    </source>
</evidence>
<dbReference type="Pfam" id="PF01580">
    <property type="entry name" value="FtsK_SpoIIIE"/>
    <property type="match status" value="1"/>
</dbReference>
<keyword evidence="1" id="KW-0597">Phosphoprotein</keyword>
<name>A0ABT1NP28_9MICC</name>
<dbReference type="InterPro" id="IPR008984">
    <property type="entry name" value="SMAD_FHA_dom_sf"/>
</dbReference>